<dbReference type="PANTHER" id="PTHR38445">
    <property type="entry name" value="HTH-TYPE TRANSCRIPTIONAL REPRESSOR YTRA"/>
    <property type="match status" value="1"/>
</dbReference>
<dbReference type="PRINTS" id="PR00035">
    <property type="entry name" value="HTHGNTR"/>
</dbReference>
<dbReference type="RefSeq" id="WP_035133363.1">
    <property type="nucleotide sequence ID" value="NZ_JBQHQR010000003.1"/>
</dbReference>
<gene>
    <name evidence="6" type="ORF">E7215_03520</name>
    <name evidence="5" type="ORF">IO99_11500</name>
</gene>
<dbReference type="SUPFAM" id="SSF46785">
    <property type="entry name" value="Winged helix' DNA-binding domain"/>
    <property type="match status" value="1"/>
</dbReference>
<dbReference type="SMART" id="SM00345">
    <property type="entry name" value="HTH_GNTR"/>
    <property type="match status" value="1"/>
</dbReference>
<dbReference type="PROSITE" id="PS50949">
    <property type="entry name" value="HTH_GNTR"/>
    <property type="match status" value="1"/>
</dbReference>
<organism evidence="5 7">
    <name type="scientific">Clostridium sulfidigenes</name>
    <dbReference type="NCBI Taxonomy" id="318464"/>
    <lineage>
        <taxon>Bacteria</taxon>
        <taxon>Bacillati</taxon>
        <taxon>Bacillota</taxon>
        <taxon>Clostridia</taxon>
        <taxon>Eubacteriales</taxon>
        <taxon>Clostridiaceae</taxon>
        <taxon>Clostridium</taxon>
    </lineage>
</organism>
<dbReference type="eggNOG" id="COG2188">
    <property type="taxonomic scope" value="Bacteria"/>
</dbReference>
<dbReference type="Gene3D" id="1.10.10.10">
    <property type="entry name" value="Winged helix-like DNA-binding domain superfamily/Winged helix DNA-binding domain"/>
    <property type="match status" value="1"/>
</dbReference>
<dbReference type="Proteomes" id="UP000768462">
    <property type="component" value="Unassembled WGS sequence"/>
</dbReference>
<dbReference type="EMBL" id="JPMD01000027">
    <property type="protein sequence ID" value="KEZ85998.1"/>
    <property type="molecule type" value="Genomic_DNA"/>
</dbReference>
<sequence length="323" mass="36496">MNITIDKKNGIPLYIQVKKQIMHLIKDGTLRVGSKMPTERELSQELVVSRNTISAAYNELEAKGVLKSIRGKGTFVAEEVVSWQSYDSRRKINKFVDLALEEALECGIDPDDFLDIVTNRVSEKKDVMNKVTSAFVECNIEQARMFSKEITSITSMNTIPFTLTDLEKMSDDTKDKLSTCEVIISPFNHVNDVDGFLKGFNKEILGVAVSPNLESIVRIARHPSGTKFTFICLSEEFIFKIKSALDNAGLSDLSVEYFSITEEAKLKRIIDKSEVLIVTPGRYKDVCKLNHENKELIEFSYNLDSTSVKALKSKIVELKYQKN</sequence>
<keyword evidence="2" id="KW-0238">DNA-binding</keyword>
<dbReference type="EMBL" id="SVCM01000041">
    <property type="protein sequence ID" value="MBE6059232.1"/>
    <property type="molecule type" value="Genomic_DNA"/>
</dbReference>
<keyword evidence="7" id="KW-1185">Reference proteome</keyword>
<keyword evidence="3" id="KW-0804">Transcription</keyword>
<reference evidence="5 7" key="1">
    <citation type="submission" date="2014-07" db="EMBL/GenBank/DDBJ databases">
        <title>Draft genome of Clostridium sulfidigenes 113A isolated from sediments associated with methane hydrate from Krishna Godavari basin.</title>
        <authorList>
            <person name="Honkalas V.S."/>
            <person name="Dabir A.P."/>
            <person name="Arora P."/>
            <person name="Dhakephalkar P.K."/>
        </authorList>
    </citation>
    <scope>NUCLEOTIDE SEQUENCE [LARGE SCALE GENOMIC DNA]</scope>
    <source>
        <strain evidence="5 7">113A</strain>
    </source>
</reference>
<evidence type="ECO:0000256" key="1">
    <source>
        <dbReference type="ARBA" id="ARBA00023015"/>
    </source>
</evidence>
<evidence type="ECO:0000313" key="6">
    <source>
        <dbReference type="EMBL" id="MBE6059232.1"/>
    </source>
</evidence>
<dbReference type="CDD" id="cd07377">
    <property type="entry name" value="WHTH_GntR"/>
    <property type="match status" value="1"/>
</dbReference>
<dbReference type="AlphaFoldDB" id="A0A084JAL4"/>
<dbReference type="PANTHER" id="PTHR38445:SF7">
    <property type="entry name" value="GNTR-FAMILY TRANSCRIPTIONAL REGULATOR"/>
    <property type="match status" value="1"/>
</dbReference>
<protein>
    <submittedName>
        <fullName evidence="5 6">Transcriptional regulator</fullName>
    </submittedName>
</protein>
<reference evidence="6" key="2">
    <citation type="submission" date="2019-04" db="EMBL/GenBank/DDBJ databases">
        <title>Evolution of Biomass-Degrading Anaerobic Consortia Revealed by Metagenomics.</title>
        <authorList>
            <person name="Peng X."/>
        </authorList>
    </citation>
    <scope>NUCLEOTIDE SEQUENCE</scope>
    <source>
        <strain evidence="6">SIG254</strain>
    </source>
</reference>
<evidence type="ECO:0000256" key="3">
    <source>
        <dbReference type="ARBA" id="ARBA00023163"/>
    </source>
</evidence>
<dbReference type="InterPro" id="IPR000524">
    <property type="entry name" value="Tscrpt_reg_HTH_GntR"/>
</dbReference>
<evidence type="ECO:0000313" key="5">
    <source>
        <dbReference type="EMBL" id="KEZ85998.1"/>
    </source>
</evidence>
<comment type="caution">
    <text evidence="5">The sequence shown here is derived from an EMBL/GenBank/DDBJ whole genome shotgun (WGS) entry which is preliminary data.</text>
</comment>
<dbReference type="InterPro" id="IPR036388">
    <property type="entry name" value="WH-like_DNA-bd_sf"/>
</dbReference>
<dbReference type="GO" id="GO:0003700">
    <property type="term" value="F:DNA-binding transcription factor activity"/>
    <property type="evidence" value="ECO:0007669"/>
    <property type="project" value="InterPro"/>
</dbReference>
<name>A0A084JAL4_9CLOT</name>
<accession>A0A084JAL4</accession>
<dbReference type="InterPro" id="IPR036390">
    <property type="entry name" value="WH_DNA-bd_sf"/>
</dbReference>
<dbReference type="GO" id="GO:0003677">
    <property type="term" value="F:DNA binding"/>
    <property type="evidence" value="ECO:0007669"/>
    <property type="project" value="UniProtKB-KW"/>
</dbReference>
<feature type="domain" description="HTH gntR-type" evidence="4">
    <location>
        <begin position="11"/>
        <end position="79"/>
    </location>
</feature>
<dbReference type="Pfam" id="PF00392">
    <property type="entry name" value="GntR"/>
    <property type="match status" value="1"/>
</dbReference>
<evidence type="ECO:0000256" key="2">
    <source>
        <dbReference type="ARBA" id="ARBA00023125"/>
    </source>
</evidence>
<keyword evidence="1" id="KW-0805">Transcription regulation</keyword>
<proteinExistence type="predicted"/>
<dbReference type="Proteomes" id="UP000028542">
    <property type="component" value="Unassembled WGS sequence"/>
</dbReference>
<evidence type="ECO:0000313" key="7">
    <source>
        <dbReference type="Proteomes" id="UP000028542"/>
    </source>
</evidence>
<dbReference type="STRING" id="318464.IO99_11500"/>
<evidence type="ECO:0000259" key="4">
    <source>
        <dbReference type="PROSITE" id="PS50949"/>
    </source>
</evidence>